<evidence type="ECO:0000256" key="3">
    <source>
        <dbReference type="ARBA" id="ARBA00022989"/>
    </source>
</evidence>
<evidence type="ECO:0000313" key="6">
    <source>
        <dbReference type="EMBL" id="GMA40589.1"/>
    </source>
</evidence>
<protein>
    <submittedName>
        <fullName evidence="6">Cobalt ABC transporter permease</fullName>
    </submittedName>
</protein>
<sequence length="199" mass="21718">MLTSTYRAGDSFLHRARPAWKLAGLLVVTSLLVLRPDLPMLAVATSLVVLVSLAAGLGWRTLWAQAWPLRWIVLVLVPFQIWSAGWERALVVVGGLVVAVVAAGVVTTTTRVADMMDTITAGLRPFERFGVDADRVGLAMALTIRSIPVIHRTLRECGEARRARGLERSPRALLVPFVVRTVRHAERVGEALVARGLDD</sequence>
<dbReference type="RefSeq" id="WP_284304261.1">
    <property type="nucleotide sequence ID" value="NZ_BSUO01000001.1"/>
</dbReference>
<proteinExistence type="predicted"/>
<evidence type="ECO:0000256" key="2">
    <source>
        <dbReference type="ARBA" id="ARBA00022692"/>
    </source>
</evidence>
<comment type="subcellular location">
    <subcellularLocation>
        <location evidence="1">Membrane</location>
        <topology evidence="1">Multi-pass membrane protein</topology>
    </subcellularLocation>
</comment>
<evidence type="ECO:0000256" key="5">
    <source>
        <dbReference type="SAM" id="Phobius"/>
    </source>
</evidence>
<keyword evidence="7" id="KW-1185">Reference proteome</keyword>
<dbReference type="PANTHER" id="PTHR33514">
    <property type="entry name" value="PROTEIN ABCI12, CHLOROPLASTIC"/>
    <property type="match status" value="1"/>
</dbReference>
<dbReference type="PANTHER" id="PTHR33514:SF13">
    <property type="entry name" value="PROTEIN ABCI12, CHLOROPLASTIC"/>
    <property type="match status" value="1"/>
</dbReference>
<accession>A0ABQ6IV55</accession>
<dbReference type="EMBL" id="BSUO01000001">
    <property type="protein sequence ID" value="GMA40589.1"/>
    <property type="molecule type" value="Genomic_DNA"/>
</dbReference>
<keyword evidence="4 5" id="KW-0472">Membrane</keyword>
<feature type="transmembrane region" description="Helical" evidence="5">
    <location>
        <begin position="89"/>
        <end position="106"/>
    </location>
</feature>
<evidence type="ECO:0000313" key="7">
    <source>
        <dbReference type="Proteomes" id="UP001157126"/>
    </source>
</evidence>
<keyword evidence="2 5" id="KW-0812">Transmembrane</keyword>
<reference evidence="7" key="1">
    <citation type="journal article" date="2019" name="Int. J. Syst. Evol. Microbiol.">
        <title>The Global Catalogue of Microorganisms (GCM) 10K type strain sequencing project: providing services to taxonomists for standard genome sequencing and annotation.</title>
        <authorList>
            <consortium name="The Broad Institute Genomics Platform"/>
            <consortium name="The Broad Institute Genome Sequencing Center for Infectious Disease"/>
            <person name="Wu L."/>
            <person name="Ma J."/>
        </authorList>
    </citation>
    <scope>NUCLEOTIDE SEQUENCE [LARGE SCALE GENOMIC DNA]</scope>
    <source>
        <strain evidence="7">NBRC 113072</strain>
    </source>
</reference>
<dbReference type="CDD" id="cd16914">
    <property type="entry name" value="EcfT"/>
    <property type="match status" value="1"/>
</dbReference>
<dbReference type="Pfam" id="PF02361">
    <property type="entry name" value="CbiQ"/>
    <property type="match status" value="1"/>
</dbReference>
<dbReference type="Proteomes" id="UP001157126">
    <property type="component" value="Unassembled WGS sequence"/>
</dbReference>
<organism evidence="6 7">
    <name type="scientific">Mobilicoccus caccae</name>
    <dbReference type="NCBI Taxonomy" id="1859295"/>
    <lineage>
        <taxon>Bacteria</taxon>
        <taxon>Bacillati</taxon>
        <taxon>Actinomycetota</taxon>
        <taxon>Actinomycetes</taxon>
        <taxon>Micrococcales</taxon>
        <taxon>Dermatophilaceae</taxon>
        <taxon>Mobilicoccus</taxon>
    </lineage>
</organism>
<name>A0ABQ6IV55_9MICO</name>
<feature type="transmembrane region" description="Helical" evidence="5">
    <location>
        <begin position="40"/>
        <end position="59"/>
    </location>
</feature>
<evidence type="ECO:0000256" key="4">
    <source>
        <dbReference type="ARBA" id="ARBA00023136"/>
    </source>
</evidence>
<dbReference type="InterPro" id="IPR003339">
    <property type="entry name" value="ABC/ECF_trnsptr_transmembrane"/>
</dbReference>
<gene>
    <name evidence="6" type="ORF">GCM10025883_26340</name>
</gene>
<feature type="transmembrane region" description="Helical" evidence="5">
    <location>
        <begin position="66"/>
        <end position="83"/>
    </location>
</feature>
<evidence type="ECO:0000256" key="1">
    <source>
        <dbReference type="ARBA" id="ARBA00004141"/>
    </source>
</evidence>
<comment type="caution">
    <text evidence="6">The sequence shown here is derived from an EMBL/GenBank/DDBJ whole genome shotgun (WGS) entry which is preliminary data.</text>
</comment>
<keyword evidence="3 5" id="KW-1133">Transmembrane helix</keyword>